<name>A0ACB8TH04_9AGAM</name>
<gene>
    <name evidence="1" type="ORF">BV25DRAFT_852125</name>
</gene>
<protein>
    <submittedName>
        <fullName evidence="1">Uncharacterized protein</fullName>
    </submittedName>
</protein>
<comment type="caution">
    <text evidence="1">The sequence shown here is derived from an EMBL/GenBank/DDBJ whole genome shotgun (WGS) entry which is preliminary data.</text>
</comment>
<sequence length="247" mass="27831">MEAGSIVPHSPTPSVTGLLPEVTRPASVYSNSPMIDRVSLDRVPSLDVALDFSVPRPLPMAAKPSSGGFRLWRTHGIAFPELPFGRRRSSTHGEPPTEALIAYESAMEAYKLDLIDEFFGGRRMARRPILPCPEVLGRFHDLESGNEKLERKEPNTLARKLFYLGFAFFPLWFWGISLFNNPTTAPIEEKPTGTTRCRFCLEPTLRDIEMKWMRRCLVALFTFICLAAITLVIVEAAFYEPRKNSPS</sequence>
<organism evidence="1 2">
    <name type="scientific">Artomyces pyxidatus</name>
    <dbReference type="NCBI Taxonomy" id="48021"/>
    <lineage>
        <taxon>Eukaryota</taxon>
        <taxon>Fungi</taxon>
        <taxon>Dikarya</taxon>
        <taxon>Basidiomycota</taxon>
        <taxon>Agaricomycotina</taxon>
        <taxon>Agaricomycetes</taxon>
        <taxon>Russulales</taxon>
        <taxon>Auriscalpiaceae</taxon>
        <taxon>Artomyces</taxon>
    </lineage>
</organism>
<dbReference type="Proteomes" id="UP000814140">
    <property type="component" value="Unassembled WGS sequence"/>
</dbReference>
<reference evidence="1" key="1">
    <citation type="submission" date="2021-03" db="EMBL/GenBank/DDBJ databases">
        <authorList>
            <consortium name="DOE Joint Genome Institute"/>
            <person name="Ahrendt S."/>
            <person name="Looney B.P."/>
            <person name="Miyauchi S."/>
            <person name="Morin E."/>
            <person name="Drula E."/>
            <person name="Courty P.E."/>
            <person name="Chicoki N."/>
            <person name="Fauchery L."/>
            <person name="Kohler A."/>
            <person name="Kuo A."/>
            <person name="Labutti K."/>
            <person name="Pangilinan J."/>
            <person name="Lipzen A."/>
            <person name="Riley R."/>
            <person name="Andreopoulos W."/>
            <person name="He G."/>
            <person name="Johnson J."/>
            <person name="Barry K.W."/>
            <person name="Grigoriev I.V."/>
            <person name="Nagy L."/>
            <person name="Hibbett D."/>
            <person name="Henrissat B."/>
            <person name="Matheny P.B."/>
            <person name="Labbe J."/>
            <person name="Martin F."/>
        </authorList>
    </citation>
    <scope>NUCLEOTIDE SEQUENCE</scope>
    <source>
        <strain evidence="1">HHB10654</strain>
    </source>
</reference>
<evidence type="ECO:0000313" key="1">
    <source>
        <dbReference type="EMBL" id="KAI0067708.1"/>
    </source>
</evidence>
<reference evidence="1" key="2">
    <citation type="journal article" date="2022" name="New Phytol.">
        <title>Evolutionary transition to the ectomycorrhizal habit in the genomes of a hyperdiverse lineage of mushroom-forming fungi.</title>
        <authorList>
            <person name="Looney B."/>
            <person name="Miyauchi S."/>
            <person name="Morin E."/>
            <person name="Drula E."/>
            <person name="Courty P.E."/>
            <person name="Kohler A."/>
            <person name="Kuo A."/>
            <person name="LaButti K."/>
            <person name="Pangilinan J."/>
            <person name="Lipzen A."/>
            <person name="Riley R."/>
            <person name="Andreopoulos W."/>
            <person name="He G."/>
            <person name="Johnson J."/>
            <person name="Nolan M."/>
            <person name="Tritt A."/>
            <person name="Barry K.W."/>
            <person name="Grigoriev I.V."/>
            <person name="Nagy L.G."/>
            <person name="Hibbett D."/>
            <person name="Henrissat B."/>
            <person name="Matheny P.B."/>
            <person name="Labbe J."/>
            <person name="Martin F.M."/>
        </authorList>
    </citation>
    <scope>NUCLEOTIDE SEQUENCE</scope>
    <source>
        <strain evidence="1">HHB10654</strain>
    </source>
</reference>
<keyword evidence="2" id="KW-1185">Reference proteome</keyword>
<accession>A0ACB8TH04</accession>
<proteinExistence type="predicted"/>
<dbReference type="EMBL" id="MU277189">
    <property type="protein sequence ID" value="KAI0067708.1"/>
    <property type="molecule type" value="Genomic_DNA"/>
</dbReference>
<evidence type="ECO:0000313" key="2">
    <source>
        <dbReference type="Proteomes" id="UP000814140"/>
    </source>
</evidence>